<protein>
    <submittedName>
        <fullName evidence="3">3-oxoacyl-ACP reductase FabG</fullName>
        <ecNumber evidence="3">1.1.1.100</ecNumber>
    </submittedName>
</protein>
<dbReference type="EC" id="1.1.1.100" evidence="3"/>
<dbReference type="SMART" id="SM00822">
    <property type="entry name" value="PKS_KR"/>
    <property type="match status" value="1"/>
</dbReference>
<dbReference type="NCBIfam" id="NF009466">
    <property type="entry name" value="PRK12826.1-2"/>
    <property type="match status" value="1"/>
</dbReference>
<evidence type="ECO:0000259" key="2">
    <source>
        <dbReference type="SMART" id="SM00822"/>
    </source>
</evidence>
<keyword evidence="3" id="KW-0560">Oxidoreductase</keyword>
<dbReference type="PRINTS" id="PR00080">
    <property type="entry name" value="SDRFAMILY"/>
</dbReference>
<keyword evidence="4" id="KW-1185">Reference proteome</keyword>
<dbReference type="GO" id="GO:0004316">
    <property type="term" value="F:3-oxoacyl-[acyl-carrier-protein] reductase (NADPH) activity"/>
    <property type="evidence" value="ECO:0007669"/>
    <property type="project" value="UniProtKB-EC"/>
</dbReference>
<feature type="domain" description="Ketoreductase" evidence="2">
    <location>
        <begin position="8"/>
        <end position="193"/>
    </location>
</feature>
<dbReference type="InterPro" id="IPR036291">
    <property type="entry name" value="NAD(P)-bd_dom_sf"/>
</dbReference>
<dbReference type="PANTHER" id="PTHR42760:SF40">
    <property type="entry name" value="3-OXOACYL-[ACYL-CARRIER-PROTEIN] REDUCTASE, CHLOROPLASTIC"/>
    <property type="match status" value="1"/>
</dbReference>
<dbReference type="Proteomes" id="UP001183176">
    <property type="component" value="Unassembled WGS sequence"/>
</dbReference>
<dbReference type="PROSITE" id="PS00061">
    <property type="entry name" value="ADH_SHORT"/>
    <property type="match status" value="1"/>
</dbReference>
<dbReference type="Gene3D" id="3.40.50.720">
    <property type="entry name" value="NAD(P)-binding Rossmann-like Domain"/>
    <property type="match status" value="1"/>
</dbReference>
<dbReference type="InterPro" id="IPR057326">
    <property type="entry name" value="KR_dom"/>
</dbReference>
<dbReference type="SUPFAM" id="SSF51735">
    <property type="entry name" value="NAD(P)-binding Rossmann-fold domains"/>
    <property type="match status" value="1"/>
</dbReference>
<evidence type="ECO:0000313" key="3">
    <source>
        <dbReference type="EMBL" id="MDT0261615.1"/>
    </source>
</evidence>
<proteinExistence type="inferred from homology"/>
<organism evidence="3 4">
    <name type="scientific">Jatrophihabitans lederbergiae</name>
    <dbReference type="NCBI Taxonomy" id="3075547"/>
    <lineage>
        <taxon>Bacteria</taxon>
        <taxon>Bacillati</taxon>
        <taxon>Actinomycetota</taxon>
        <taxon>Actinomycetes</taxon>
        <taxon>Jatrophihabitantales</taxon>
        <taxon>Jatrophihabitantaceae</taxon>
        <taxon>Jatrophihabitans</taxon>
    </lineage>
</organism>
<dbReference type="InterPro" id="IPR020904">
    <property type="entry name" value="Sc_DH/Rdtase_CS"/>
</dbReference>
<reference evidence="4" key="1">
    <citation type="submission" date="2023-07" db="EMBL/GenBank/DDBJ databases">
        <title>30 novel species of actinomycetes from the DSMZ collection.</title>
        <authorList>
            <person name="Nouioui I."/>
        </authorList>
    </citation>
    <scope>NUCLEOTIDE SEQUENCE [LARGE SCALE GENOMIC DNA]</scope>
    <source>
        <strain evidence="4">DSM 44399</strain>
    </source>
</reference>
<dbReference type="PRINTS" id="PR00081">
    <property type="entry name" value="GDHRDH"/>
</dbReference>
<accession>A0ABU2J9F2</accession>
<evidence type="ECO:0000313" key="4">
    <source>
        <dbReference type="Proteomes" id="UP001183176"/>
    </source>
</evidence>
<gene>
    <name evidence="3" type="primary">fabG</name>
    <name evidence="3" type="ORF">RM423_09440</name>
</gene>
<dbReference type="Pfam" id="PF13561">
    <property type="entry name" value="adh_short_C2"/>
    <property type="match status" value="1"/>
</dbReference>
<evidence type="ECO:0000256" key="1">
    <source>
        <dbReference type="ARBA" id="ARBA00006484"/>
    </source>
</evidence>
<dbReference type="InterPro" id="IPR002347">
    <property type="entry name" value="SDR_fam"/>
</dbReference>
<dbReference type="PANTHER" id="PTHR42760">
    <property type="entry name" value="SHORT-CHAIN DEHYDROGENASES/REDUCTASES FAMILY MEMBER"/>
    <property type="match status" value="1"/>
</dbReference>
<dbReference type="RefSeq" id="WP_311422770.1">
    <property type="nucleotide sequence ID" value="NZ_JAVREH010000009.1"/>
</dbReference>
<name>A0ABU2J9F2_9ACTN</name>
<sequence length="249" mass="26152">MTAKNLPRTALVSGASRGIGAAIALRLAAAGMRVIGIHRAPSERADQIHKSIDTVSPGSLMRICDTADRSAVAELFAGFAADKCVITDLVNCAGITDDRAIALMSDDAWDRVLETNLTGTFNVTRAFVMPAMRAGFGVVTNISSVAGVYGNAGQANYSATKGGIDAMTRTLAKELGRSGIRVNSVAPGFIESDMTASFTQDQIKAMVRKVSLRRIERPEDVAGLVGFLHSDDASYLTGQTIVVDGGTQL</sequence>
<dbReference type="EMBL" id="JAVREH010000009">
    <property type="protein sequence ID" value="MDT0261615.1"/>
    <property type="molecule type" value="Genomic_DNA"/>
</dbReference>
<comment type="similarity">
    <text evidence="1">Belongs to the short-chain dehydrogenases/reductases (SDR) family.</text>
</comment>
<comment type="caution">
    <text evidence="3">The sequence shown here is derived from an EMBL/GenBank/DDBJ whole genome shotgun (WGS) entry which is preliminary data.</text>
</comment>